<evidence type="ECO:0000313" key="3">
    <source>
        <dbReference type="Proteomes" id="UP000287033"/>
    </source>
</evidence>
<comment type="caution">
    <text evidence="2">The sequence shown here is derived from an EMBL/GenBank/DDBJ whole genome shotgun (WGS) entry which is preliminary data.</text>
</comment>
<keyword evidence="3" id="KW-1185">Reference proteome</keyword>
<dbReference type="EMBL" id="BEZZ01189839">
    <property type="protein sequence ID" value="GCC46420.1"/>
    <property type="molecule type" value="Genomic_DNA"/>
</dbReference>
<evidence type="ECO:0000313" key="2">
    <source>
        <dbReference type="EMBL" id="GCC46420.1"/>
    </source>
</evidence>
<reference evidence="2 3" key="1">
    <citation type="journal article" date="2018" name="Nat. Ecol. Evol.">
        <title>Shark genomes provide insights into elasmobranch evolution and the origin of vertebrates.</title>
        <authorList>
            <person name="Hara Y"/>
            <person name="Yamaguchi K"/>
            <person name="Onimaru K"/>
            <person name="Kadota M"/>
            <person name="Koyanagi M"/>
            <person name="Keeley SD"/>
            <person name="Tatsumi K"/>
            <person name="Tanaka K"/>
            <person name="Motone F"/>
            <person name="Kageyama Y"/>
            <person name="Nozu R"/>
            <person name="Adachi N"/>
            <person name="Nishimura O"/>
            <person name="Nakagawa R"/>
            <person name="Tanegashima C"/>
            <person name="Kiyatake I"/>
            <person name="Matsumoto R"/>
            <person name="Murakumo K"/>
            <person name="Nishida K"/>
            <person name="Terakita A"/>
            <person name="Kuratani S"/>
            <person name="Sato K"/>
            <person name="Hyodo S Kuraku.S."/>
        </authorList>
    </citation>
    <scope>NUCLEOTIDE SEQUENCE [LARGE SCALE GENOMIC DNA]</scope>
</reference>
<name>A0A401TUW3_CHIPU</name>
<organism evidence="2 3">
    <name type="scientific">Chiloscyllium punctatum</name>
    <name type="common">Brownbanded bambooshark</name>
    <name type="synonym">Hemiscyllium punctatum</name>
    <dbReference type="NCBI Taxonomy" id="137246"/>
    <lineage>
        <taxon>Eukaryota</taxon>
        <taxon>Metazoa</taxon>
        <taxon>Chordata</taxon>
        <taxon>Craniata</taxon>
        <taxon>Vertebrata</taxon>
        <taxon>Chondrichthyes</taxon>
        <taxon>Elasmobranchii</taxon>
        <taxon>Galeomorphii</taxon>
        <taxon>Galeoidea</taxon>
        <taxon>Orectolobiformes</taxon>
        <taxon>Hemiscylliidae</taxon>
        <taxon>Chiloscyllium</taxon>
    </lineage>
</organism>
<feature type="compositionally biased region" description="Basic and acidic residues" evidence="1">
    <location>
        <begin position="60"/>
        <end position="74"/>
    </location>
</feature>
<gene>
    <name evidence="2" type="ORF">chiPu_0030671</name>
</gene>
<dbReference type="AlphaFoldDB" id="A0A401TUW3"/>
<proteinExistence type="predicted"/>
<evidence type="ECO:0000256" key="1">
    <source>
        <dbReference type="SAM" id="MobiDB-lite"/>
    </source>
</evidence>
<feature type="region of interest" description="Disordered" evidence="1">
    <location>
        <begin position="60"/>
        <end position="103"/>
    </location>
</feature>
<dbReference type="Proteomes" id="UP000287033">
    <property type="component" value="Unassembled WGS sequence"/>
</dbReference>
<accession>A0A401TUW3</accession>
<protein>
    <submittedName>
        <fullName evidence="2">Uncharacterized protein</fullName>
    </submittedName>
</protein>
<feature type="non-terminal residue" evidence="2">
    <location>
        <position position="1"/>
    </location>
</feature>
<sequence length="103" mass="11625">QAEVLGRGPSRPIQQPHRHVDVDVEHLARVSWKIAVAPRLSGMDDNIYHLWETGILDRRRSIPNHGRSERDRRSWPANAEKLVSLGHQPGPEGRTDKPGTACQ</sequence>